<dbReference type="GO" id="GO:0006952">
    <property type="term" value="P:defense response"/>
    <property type="evidence" value="ECO:0007669"/>
    <property type="project" value="UniProtKB-KW"/>
</dbReference>
<evidence type="ECO:0000256" key="2">
    <source>
        <dbReference type="ARBA" id="ARBA00022614"/>
    </source>
</evidence>
<evidence type="ECO:0000259" key="9">
    <source>
        <dbReference type="Pfam" id="PF23559"/>
    </source>
</evidence>
<proteinExistence type="inferred from homology"/>
<evidence type="ECO:0000256" key="1">
    <source>
        <dbReference type="ARBA" id="ARBA00008894"/>
    </source>
</evidence>
<evidence type="ECO:0000313" key="11">
    <source>
        <dbReference type="Proteomes" id="UP000244336"/>
    </source>
</evidence>
<dbReference type="SUPFAM" id="SSF52540">
    <property type="entry name" value="P-loop containing nucleoside triphosphate hydrolases"/>
    <property type="match status" value="1"/>
</dbReference>
<feature type="domain" description="Disease resistance N-terminal" evidence="8">
    <location>
        <begin position="23"/>
        <end position="98"/>
    </location>
</feature>
<evidence type="ECO:0008006" key="12">
    <source>
        <dbReference type="Google" id="ProtNLM"/>
    </source>
</evidence>
<dbReference type="InterPro" id="IPR036388">
    <property type="entry name" value="WH-like_DNA-bd_sf"/>
</dbReference>
<dbReference type="InterPro" id="IPR027417">
    <property type="entry name" value="P-loop_NTPase"/>
</dbReference>
<gene>
    <name evidence="10" type="ORF">GQ55_4G032400</name>
</gene>
<reference evidence="10 11" key="1">
    <citation type="submission" date="2018-04" db="EMBL/GenBank/DDBJ databases">
        <title>WGS assembly of Panicum hallii var. hallii HAL2.</title>
        <authorList>
            <person name="Lovell J."/>
            <person name="Jenkins J."/>
            <person name="Lowry D."/>
            <person name="Mamidi S."/>
            <person name="Sreedasyam A."/>
            <person name="Weng X."/>
            <person name="Barry K."/>
            <person name="Bonette J."/>
            <person name="Campitelli B."/>
            <person name="Daum C."/>
            <person name="Gordon S."/>
            <person name="Gould B."/>
            <person name="Lipzen A."/>
            <person name="MacQueen A."/>
            <person name="Palacio-Mejia J."/>
            <person name="Plott C."/>
            <person name="Shakirov E."/>
            <person name="Shu S."/>
            <person name="Yoshinaga Y."/>
            <person name="Zane M."/>
            <person name="Rokhsar D."/>
            <person name="Grimwood J."/>
            <person name="Schmutz J."/>
            <person name="Juenger T."/>
        </authorList>
    </citation>
    <scope>NUCLEOTIDE SEQUENCE [LARGE SCALE GENOMIC DNA]</scope>
    <source>
        <strain evidence="11">cv. HAL2</strain>
    </source>
</reference>
<dbReference type="PANTHER" id="PTHR36766">
    <property type="entry name" value="PLANT BROAD-SPECTRUM MILDEW RESISTANCE PROTEIN RPW8"/>
    <property type="match status" value="1"/>
</dbReference>
<dbReference type="Gramene" id="PUZ59329">
    <property type="protein sequence ID" value="PUZ59329"/>
    <property type="gene ID" value="GQ55_4G032400"/>
</dbReference>
<dbReference type="EMBL" id="CM009752">
    <property type="protein sequence ID" value="PUZ59329.1"/>
    <property type="molecule type" value="Genomic_DNA"/>
</dbReference>
<dbReference type="PRINTS" id="PR00364">
    <property type="entry name" value="DISEASERSIST"/>
</dbReference>
<evidence type="ECO:0000256" key="6">
    <source>
        <dbReference type="ARBA" id="ARBA00022840"/>
    </source>
</evidence>
<dbReference type="InterPro" id="IPR058922">
    <property type="entry name" value="WHD_DRP"/>
</dbReference>
<evidence type="ECO:0000256" key="5">
    <source>
        <dbReference type="ARBA" id="ARBA00022821"/>
    </source>
</evidence>
<dbReference type="AlphaFoldDB" id="A0A2T7DUS8"/>
<accession>A0A2T7DUS8</accession>
<dbReference type="Gene3D" id="3.40.50.300">
    <property type="entry name" value="P-loop containing nucleotide triphosphate hydrolases"/>
    <property type="match status" value="1"/>
</dbReference>
<evidence type="ECO:0000259" key="7">
    <source>
        <dbReference type="Pfam" id="PF00931"/>
    </source>
</evidence>
<keyword evidence="11" id="KW-1185">Reference proteome</keyword>
<keyword evidence="6" id="KW-0067">ATP-binding</keyword>
<keyword evidence="5" id="KW-0611">Plant defense</keyword>
<dbReference type="STRING" id="1504633.A0A2T7DUS8"/>
<dbReference type="Gene3D" id="1.20.5.4130">
    <property type="match status" value="1"/>
</dbReference>
<dbReference type="Pfam" id="PF18052">
    <property type="entry name" value="Rx_N"/>
    <property type="match status" value="1"/>
</dbReference>
<protein>
    <recommendedName>
        <fullName evidence="12">NB-ARC domain-containing protein</fullName>
    </recommendedName>
</protein>
<organism evidence="10 11">
    <name type="scientific">Panicum hallii var. hallii</name>
    <dbReference type="NCBI Taxonomy" id="1504633"/>
    <lineage>
        <taxon>Eukaryota</taxon>
        <taxon>Viridiplantae</taxon>
        <taxon>Streptophyta</taxon>
        <taxon>Embryophyta</taxon>
        <taxon>Tracheophyta</taxon>
        <taxon>Spermatophyta</taxon>
        <taxon>Magnoliopsida</taxon>
        <taxon>Liliopsida</taxon>
        <taxon>Poales</taxon>
        <taxon>Poaceae</taxon>
        <taxon>PACMAD clade</taxon>
        <taxon>Panicoideae</taxon>
        <taxon>Panicodae</taxon>
        <taxon>Paniceae</taxon>
        <taxon>Panicinae</taxon>
        <taxon>Panicum</taxon>
        <taxon>Panicum sect. Panicum</taxon>
    </lineage>
</organism>
<dbReference type="InterPro" id="IPR002182">
    <property type="entry name" value="NB-ARC"/>
</dbReference>
<comment type="similarity">
    <text evidence="1">Belongs to the disease resistance NB-LRR family.</text>
</comment>
<keyword evidence="3" id="KW-0677">Repeat</keyword>
<evidence type="ECO:0000313" key="10">
    <source>
        <dbReference type="EMBL" id="PUZ59329.1"/>
    </source>
</evidence>
<sequence>MAEVIITNLATSVLQKAASFGTDWAVNEIKSAWNVKKEIGKLEMSLRPICAVLRDAESKKSTSHALQEWLDNLKDAVYDIEDVLDDLATEALEQEVHKDLFSRSKHVLTYPFKLSNRLKEVREKLDDIAANREQFALTEQSFDIQLARSSMRETHSFVNESDIVGRGEARKDIIASILTASDSACPLSVLPIVGLGGIRKTALAKLIYNDELVTKKFETKLWACVSDVFDLKKILKDIIESGTGKSNKHQNLETLQKKLCELLQGKRYFLVLDDMWNDKPSDWEDLRSLLSSGRSGSVIMITTRSLNVASLVKTLEPYDVAELPQDECMQIFIRYAFRDKECKDPELLKIGECIMKKCCGVPLAAKTLGSLLFNCQDIKEWRCMEEDNLWNVKQDKDGILPALKLSYDALPPHLRACFASLSTFPKDYILFKEDLVMFWMALGLVHRGTESKDMMSIGERYFHELLGRSFFQDQLRFFDKTIVRCKLHDLIHDLSIKVSQKEHAVVSYREVDVSQRIRHLVWDHQYFSTEMKFPKQLKGACSAKNICKHRELWHCE</sequence>
<feature type="domain" description="Disease resistance protein winged helix" evidence="9">
    <location>
        <begin position="424"/>
        <end position="494"/>
    </location>
</feature>
<dbReference type="PANTHER" id="PTHR36766:SF57">
    <property type="entry name" value="DISEASE RESISTANCE PROTEIN RGA1"/>
    <property type="match status" value="1"/>
</dbReference>
<name>A0A2T7DUS8_9POAL</name>
<dbReference type="Pfam" id="PF00931">
    <property type="entry name" value="NB-ARC"/>
    <property type="match status" value="1"/>
</dbReference>
<feature type="domain" description="NB-ARC" evidence="7">
    <location>
        <begin position="185"/>
        <end position="340"/>
    </location>
</feature>
<evidence type="ECO:0000256" key="4">
    <source>
        <dbReference type="ARBA" id="ARBA00022741"/>
    </source>
</evidence>
<keyword evidence="4" id="KW-0547">Nucleotide-binding</keyword>
<keyword evidence="2" id="KW-0433">Leucine-rich repeat</keyword>
<dbReference type="GO" id="GO:0043531">
    <property type="term" value="F:ADP binding"/>
    <property type="evidence" value="ECO:0007669"/>
    <property type="project" value="InterPro"/>
</dbReference>
<dbReference type="GO" id="GO:0005524">
    <property type="term" value="F:ATP binding"/>
    <property type="evidence" value="ECO:0007669"/>
    <property type="project" value="UniProtKB-KW"/>
</dbReference>
<evidence type="ECO:0000259" key="8">
    <source>
        <dbReference type="Pfam" id="PF18052"/>
    </source>
</evidence>
<dbReference type="Proteomes" id="UP000244336">
    <property type="component" value="Chromosome 4"/>
</dbReference>
<evidence type="ECO:0000256" key="3">
    <source>
        <dbReference type="ARBA" id="ARBA00022737"/>
    </source>
</evidence>
<dbReference type="OrthoDB" id="2018467at2759"/>
<dbReference type="Gene3D" id="1.10.10.10">
    <property type="entry name" value="Winged helix-like DNA-binding domain superfamily/Winged helix DNA-binding domain"/>
    <property type="match status" value="1"/>
</dbReference>
<dbReference type="Pfam" id="PF23559">
    <property type="entry name" value="WHD_DRP"/>
    <property type="match status" value="1"/>
</dbReference>
<dbReference type="InterPro" id="IPR041118">
    <property type="entry name" value="Rx_N"/>
</dbReference>